<dbReference type="InterPro" id="IPR004274">
    <property type="entry name" value="FCP1_dom"/>
</dbReference>
<sequence length="426" mass="46821">MLSLLPIARRPIALTVYRRGSRGYGVLHAAPPRQYPGPGPITSSLMSIAGAAIVTWTFYKVIWDYRPTAKALEPQLLPNPTQELDEDYLQISALATTAISVTENKRQKHAESLISRIFYLRVLALAWDSFRAAWTSLIHGGLLRQSINKVPAPEEKSPLLEESSESSDDDSPPPTARSFTSLTSSTSSDSDPIPLESKLRNPSITVHPPSDSVSSTRSATPTPGTRKTPFHAQKTLVLDLDETLIHSTTRPISTANSSGLFGFGARKGGPGHVVEVMLGGRSTLYHVYKRPFVDFFLRTVSGWYTLVIFTASMQEYADPVIDWLDAGRGILDHRLFRDSCTQLPNGSYTKDLAVVEPDLARVCLIDNSPISYRVNEANGIPIEGWTHDPSDEALLDLLPVLDSLRFTSDVRRVLGLRNATGSRGRS</sequence>
<dbReference type="STRING" id="5353.A0A1Q3EQH4"/>
<dbReference type="SMART" id="SM00577">
    <property type="entry name" value="CPDc"/>
    <property type="match status" value="1"/>
</dbReference>
<dbReference type="InterPro" id="IPR011948">
    <property type="entry name" value="Dullard_phosphatase"/>
</dbReference>
<dbReference type="PANTHER" id="PTHR12210">
    <property type="entry name" value="DULLARD PROTEIN PHOSPHATASE"/>
    <property type="match status" value="1"/>
</dbReference>
<dbReference type="GO" id="GO:0016791">
    <property type="term" value="F:phosphatase activity"/>
    <property type="evidence" value="ECO:0007669"/>
    <property type="project" value="InterPro"/>
</dbReference>
<feature type="compositionally biased region" description="Polar residues" evidence="1">
    <location>
        <begin position="211"/>
        <end position="225"/>
    </location>
</feature>
<keyword evidence="4" id="KW-1185">Reference proteome</keyword>
<reference evidence="3 4" key="2">
    <citation type="submission" date="2017-02" db="EMBL/GenBank/DDBJ databases">
        <title>A genome survey and senescence transcriptome analysis in Lentinula edodes.</title>
        <authorList>
            <person name="Sakamoto Y."/>
            <person name="Nakade K."/>
            <person name="Sato S."/>
            <person name="Yoshida Y."/>
            <person name="Miyazaki K."/>
            <person name="Natsume S."/>
            <person name="Konno N."/>
        </authorList>
    </citation>
    <scope>NUCLEOTIDE SEQUENCE [LARGE SCALE GENOMIC DNA]</scope>
    <source>
        <strain evidence="3 4">NBRC 111202</strain>
    </source>
</reference>
<protein>
    <submittedName>
        <fullName evidence="3">NIF-domain-containing protein</fullName>
    </submittedName>
</protein>
<dbReference type="Gene3D" id="3.40.50.1000">
    <property type="entry name" value="HAD superfamily/HAD-like"/>
    <property type="match status" value="1"/>
</dbReference>
<feature type="compositionally biased region" description="Low complexity" evidence="1">
    <location>
        <begin position="178"/>
        <end position="190"/>
    </location>
</feature>
<name>A0A1Q3EQH4_LENED</name>
<evidence type="ECO:0000259" key="2">
    <source>
        <dbReference type="PROSITE" id="PS50969"/>
    </source>
</evidence>
<reference evidence="3 4" key="1">
    <citation type="submission" date="2016-08" db="EMBL/GenBank/DDBJ databases">
        <authorList>
            <consortium name="Lentinula edodes genome sequencing consortium"/>
            <person name="Sakamoto Y."/>
            <person name="Nakade K."/>
            <person name="Sato S."/>
            <person name="Yoshida Y."/>
            <person name="Miyazaki K."/>
            <person name="Natsume S."/>
            <person name="Konno N."/>
        </authorList>
    </citation>
    <scope>NUCLEOTIDE SEQUENCE [LARGE SCALE GENOMIC DNA]</scope>
    <source>
        <strain evidence="3 4">NBRC 111202</strain>
    </source>
</reference>
<dbReference type="FunFam" id="3.40.50.1000:FF:000270">
    <property type="entry name" value="Nuclear envelope-endoplasmic reticulum network protein"/>
    <property type="match status" value="1"/>
</dbReference>
<gene>
    <name evidence="3" type="ORF">LENED_011615</name>
</gene>
<comment type="caution">
    <text evidence="3">The sequence shown here is derived from an EMBL/GenBank/DDBJ whole genome shotgun (WGS) entry which is preliminary data.</text>
</comment>
<accession>A0A1Q3EQH4</accession>
<evidence type="ECO:0000313" key="4">
    <source>
        <dbReference type="Proteomes" id="UP000188533"/>
    </source>
</evidence>
<dbReference type="Proteomes" id="UP000188533">
    <property type="component" value="Unassembled WGS sequence"/>
</dbReference>
<dbReference type="InterPro" id="IPR023214">
    <property type="entry name" value="HAD_sf"/>
</dbReference>
<evidence type="ECO:0000256" key="1">
    <source>
        <dbReference type="SAM" id="MobiDB-lite"/>
    </source>
</evidence>
<feature type="domain" description="FCP1 homology" evidence="2">
    <location>
        <begin position="229"/>
        <end position="404"/>
    </location>
</feature>
<dbReference type="InterPro" id="IPR036412">
    <property type="entry name" value="HAD-like_sf"/>
</dbReference>
<organism evidence="3 4">
    <name type="scientific">Lentinula edodes</name>
    <name type="common">Shiitake mushroom</name>
    <name type="synonym">Lentinus edodes</name>
    <dbReference type="NCBI Taxonomy" id="5353"/>
    <lineage>
        <taxon>Eukaryota</taxon>
        <taxon>Fungi</taxon>
        <taxon>Dikarya</taxon>
        <taxon>Basidiomycota</taxon>
        <taxon>Agaricomycotina</taxon>
        <taxon>Agaricomycetes</taxon>
        <taxon>Agaricomycetidae</taxon>
        <taxon>Agaricales</taxon>
        <taxon>Marasmiineae</taxon>
        <taxon>Omphalotaceae</taxon>
        <taxon>Lentinula</taxon>
    </lineage>
</organism>
<dbReference type="SUPFAM" id="SSF56784">
    <property type="entry name" value="HAD-like"/>
    <property type="match status" value="1"/>
</dbReference>
<evidence type="ECO:0000313" key="3">
    <source>
        <dbReference type="EMBL" id="GAW09460.1"/>
    </source>
</evidence>
<feature type="compositionally biased region" description="Acidic residues" evidence="1">
    <location>
        <begin position="162"/>
        <end position="171"/>
    </location>
</feature>
<dbReference type="NCBIfam" id="TIGR02251">
    <property type="entry name" value="HIF-SF_euk"/>
    <property type="match status" value="1"/>
</dbReference>
<dbReference type="InterPro" id="IPR050365">
    <property type="entry name" value="TIM50"/>
</dbReference>
<dbReference type="PROSITE" id="PS50969">
    <property type="entry name" value="FCP1"/>
    <property type="match status" value="1"/>
</dbReference>
<dbReference type="EMBL" id="BDGU01001086">
    <property type="protein sequence ID" value="GAW09460.1"/>
    <property type="molecule type" value="Genomic_DNA"/>
</dbReference>
<dbReference type="CDD" id="cd07521">
    <property type="entry name" value="HAD_FCP1-like"/>
    <property type="match status" value="1"/>
</dbReference>
<dbReference type="AlphaFoldDB" id="A0A1Q3EQH4"/>
<dbReference type="Pfam" id="PF03031">
    <property type="entry name" value="NIF"/>
    <property type="match status" value="1"/>
</dbReference>
<proteinExistence type="predicted"/>
<feature type="region of interest" description="Disordered" evidence="1">
    <location>
        <begin position="153"/>
        <end position="232"/>
    </location>
</feature>